<dbReference type="EMBL" id="HM119403">
    <property type="protein sequence ID" value="AEA30066.1"/>
    <property type="molecule type" value="Genomic_RNA"/>
</dbReference>
<proteinExistence type="predicted"/>
<dbReference type="RefSeq" id="YP_010086107.1">
    <property type="nucleotide sequence ID" value="NC_055331.1"/>
</dbReference>
<dbReference type="Proteomes" id="UP000503335">
    <property type="component" value="Genome"/>
</dbReference>
<keyword evidence="2" id="KW-1185">Reference proteome</keyword>
<reference evidence="1 2" key="1">
    <citation type="journal article" date="2011" name="J. Virol.">
        <title>Characterization of the Candiru antigenic complex (Bunyaviridae: Phlebovirus), a highly diverse and reassorting group of viruses affecting humans in tropical America.</title>
        <authorList>
            <person name="Palacios G."/>
            <person name="Tesh R."/>
            <person name="Travassos da Rosa A."/>
            <person name="Savji N."/>
            <person name="Sze W."/>
            <person name="Jain K."/>
            <person name="Serge R."/>
            <person name="Guzman H."/>
            <person name="Guevara C."/>
            <person name="Nunes M.R."/>
            <person name="Nunes-Neto J.P."/>
            <person name="Kochel T."/>
            <person name="Hutchison S."/>
            <person name="Vasconcelos P.F."/>
            <person name="Lipkin W.I."/>
        </authorList>
    </citation>
    <scope>NUCLEOTIDE SEQUENCE [LARGE SCALE GENOMIC DNA]</scope>
</reference>
<dbReference type="InterPro" id="IPR039434">
    <property type="entry name" value="NSs-like"/>
</dbReference>
<accession>F2W3P5</accession>
<dbReference type="KEGG" id="vg:65101229"/>
<protein>
    <submittedName>
        <fullName evidence="1">Nonstructural protein</fullName>
    </submittedName>
</protein>
<evidence type="ECO:0000313" key="1">
    <source>
        <dbReference type="EMBL" id="AEA30066.1"/>
    </source>
</evidence>
<organism evidence="1 2">
    <name type="scientific">Alenquer virus</name>
    <dbReference type="NCBI Taxonomy" id="629726"/>
    <lineage>
        <taxon>Viruses</taxon>
        <taxon>Riboviria</taxon>
        <taxon>Orthornavirae</taxon>
        <taxon>Negarnaviricota</taxon>
        <taxon>Polyploviricotina</taxon>
        <taxon>Bunyaviricetes</taxon>
        <taxon>Hareavirales</taxon>
        <taxon>Phenuiviridae</taxon>
        <taxon>Phlebovirus</taxon>
        <taxon>Phlebovirus alenquerense</taxon>
    </lineage>
</organism>
<name>F2W3P5_9VIRU</name>
<dbReference type="GeneID" id="65101229"/>
<evidence type="ECO:0000313" key="2">
    <source>
        <dbReference type="Proteomes" id="UP000503335"/>
    </source>
</evidence>
<dbReference type="Pfam" id="PF11073">
    <property type="entry name" value="NSs"/>
    <property type="match status" value="1"/>
</dbReference>
<sequence length="274" mass="32224">MSNMMRYMFDYPHITRSAVDRSKVYVEYSAVNGYQDTPVCKYKGAEFPCSSYRVSTKTRYRLSTFIEKGELPHNWGKDYLQVKGKSPSFFDSTIEKISYLNLDKQLKWAEPNLKTALSWPLGKPTLAFFKLSQISSYDYHWEEKCSFMTLVMRCGDGEQIDDSLVNLYKSVIRELKNRDIRHENFTGQDIEKEVAYVQLIRMLTALPYDYYESEFHSLLYDYVKELSLVITPHLLGNRMWEPKSTHDDQFNDLFDEMDSDFDDEATADYNHDSA</sequence>